<proteinExistence type="predicted"/>
<dbReference type="EMBL" id="CP029487">
    <property type="protein sequence ID" value="QCT72568.1"/>
    <property type="molecule type" value="Genomic_DNA"/>
</dbReference>
<dbReference type="KEGG" id="emt:CPZ25_014935"/>
<protein>
    <submittedName>
        <fullName evidence="1">Uncharacterized protein</fullName>
    </submittedName>
</protein>
<keyword evidence="2" id="KW-1185">Reference proteome</keyword>
<evidence type="ECO:0000313" key="2">
    <source>
        <dbReference type="Proteomes" id="UP000218387"/>
    </source>
</evidence>
<name>A0A4P9CAE2_EUBML</name>
<organism evidence="1 2">
    <name type="scientific">Eubacterium maltosivorans</name>
    <dbReference type="NCBI Taxonomy" id="2041044"/>
    <lineage>
        <taxon>Bacteria</taxon>
        <taxon>Bacillati</taxon>
        <taxon>Bacillota</taxon>
        <taxon>Clostridia</taxon>
        <taxon>Eubacteriales</taxon>
        <taxon>Eubacteriaceae</taxon>
        <taxon>Eubacterium</taxon>
    </lineage>
</organism>
<dbReference type="AlphaFoldDB" id="A0A4P9CAE2"/>
<dbReference type="RefSeq" id="WP_074618161.1">
    <property type="nucleotide sequence ID" value="NZ_CABJDW020000019.1"/>
</dbReference>
<accession>A0A4P9CAE2</accession>
<sequence>MIGTGRPLVRRRRPYLVKATCNVRLGFWARDPEDAEDQFNEYMDSVQSRYPEIVLDLKSIREDDE</sequence>
<dbReference type="Proteomes" id="UP000218387">
    <property type="component" value="Chromosome"/>
</dbReference>
<evidence type="ECO:0000313" key="1">
    <source>
        <dbReference type="EMBL" id="QCT72568.1"/>
    </source>
</evidence>
<gene>
    <name evidence="1" type="ORF">CPZ25_014935</name>
</gene>
<reference evidence="1 2" key="1">
    <citation type="submission" date="2018-05" db="EMBL/GenBank/DDBJ databases">
        <title>Genome comparison of Eubacterium sp.</title>
        <authorList>
            <person name="Feng Y."/>
            <person name="Sanchez-Andrea I."/>
            <person name="Stams A.J.M."/>
            <person name="De Vos W.M."/>
        </authorList>
    </citation>
    <scope>NUCLEOTIDE SEQUENCE [LARGE SCALE GENOMIC DNA]</scope>
    <source>
        <strain evidence="1 2">YI</strain>
    </source>
</reference>